<accession>A0A9E4N8S7</accession>
<dbReference type="EMBL" id="JAEPCM010000932">
    <property type="protein sequence ID" value="MCG7949513.1"/>
    <property type="molecule type" value="Genomic_DNA"/>
</dbReference>
<evidence type="ECO:0000313" key="2">
    <source>
        <dbReference type="EMBL" id="MCG7949513.1"/>
    </source>
</evidence>
<reference evidence="2" key="1">
    <citation type="journal article" date="2021" name="Proc. Natl. Acad. Sci. U.S.A.">
        <title>Global biogeography of chemosynthetic symbionts reveals both localized and globally distributed symbiont groups. .</title>
        <authorList>
            <person name="Osvatic J.T."/>
            <person name="Wilkins L.G.E."/>
            <person name="Leibrecht L."/>
            <person name="Leray M."/>
            <person name="Zauner S."/>
            <person name="Polzin J."/>
            <person name="Camacho Y."/>
            <person name="Gros O."/>
            <person name="van Gils J.A."/>
            <person name="Eisen J.A."/>
            <person name="Petersen J.M."/>
            <person name="Yuen B."/>
        </authorList>
    </citation>
    <scope>NUCLEOTIDE SEQUENCE</scope>
    <source>
        <strain evidence="2">MAGclacostrist064TRANS</strain>
    </source>
</reference>
<comment type="caution">
    <text evidence="2">The sequence shown here is derived from an EMBL/GenBank/DDBJ whole genome shotgun (WGS) entry which is preliminary data.</text>
</comment>
<proteinExistence type="predicted"/>
<dbReference type="AlphaFoldDB" id="A0A9E4N8S7"/>
<feature type="non-terminal residue" evidence="2">
    <location>
        <position position="59"/>
    </location>
</feature>
<name>A0A9E4N8S7_9GAMM</name>
<dbReference type="Proteomes" id="UP000886667">
    <property type="component" value="Unassembled WGS sequence"/>
</dbReference>
<evidence type="ECO:0000259" key="1">
    <source>
        <dbReference type="Pfam" id="PF02625"/>
    </source>
</evidence>
<organism evidence="2 3">
    <name type="scientific">Candidatus Thiodiazotropha taylori</name>
    <dbReference type="NCBI Taxonomy" id="2792791"/>
    <lineage>
        <taxon>Bacteria</taxon>
        <taxon>Pseudomonadati</taxon>
        <taxon>Pseudomonadota</taxon>
        <taxon>Gammaproteobacteria</taxon>
        <taxon>Chromatiales</taxon>
        <taxon>Sedimenticolaceae</taxon>
        <taxon>Candidatus Thiodiazotropha</taxon>
    </lineage>
</organism>
<sequence length="59" mass="5972">MVSDDLEVIRTASGWLADGVRVALVTVLKTWGSSPRPPGSLLAIHASGHTVGSVSGGCV</sequence>
<dbReference type="Pfam" id="PF02625">
    <property type="entry name" value="XdhC_CoxI"/>
    <property type="match status" value="1"/>
</dbReference>
<feature type="domain" description="XdhC- CoxI" evidence="1">
    <location>
        <begin position="15"/>
        <end position="59"/>
    </location>
</feature>
<protein>
    <submittedName>
        <fullName evidence="2">XdhC family protein</fullName>
    </submittedName>
</protein>
<evidence type="ECO:0000313" key="3">
    <source>
        <dbReference type="Proteomes" id="UP000886667"/>
    </source>
</evidence>
<dbReference type="InterPro" id="IPR003777">
    <property type="entry name" value="XdhC_CoxI"/>
</dbReference>
<gene>
    <name evidence="2" type="ORF">JAZ07_24520</name>
</gene>